<accession>A0ABT8TG46</accession>
<feature type="transmembrane region" description="Helical" evidence="1">
    <location>
        <begin position="6"/>
        <end position="22"/>
    </location>
</feature>
<dbReference type="RefSeq" id="WP_302713747.1">
    <property type="nucleotide sequence ID" value="NZ_JAULRT010000060.1"/>
</dbReference>
<evidence type="ECO:0000313" key="2">
    <source>
        <dbReference type="EMBL" id="MDO3383056.1"/>
    </source>
</evidence>
<feature type="transmembrane region" description="Helical" evidence="1">
    <location>
        <begin position="29"/>
        <end position="50"/>
    </location>
</feature>
<reference evidence="2" key="1">
    <citation type="submission" date="2023-07" db="EMBL/GenBank/DDBJ databases">
        <title>Gilvimarinus algae sp. nov., isolated from the surface of Kelp.</title>
        <authorList>
            <person name="Sun Y.Y."/>
            <person name="Gong Y."/>
            <person name="Du Z.J."/>
        </authorList>
    </citation>
    <scope>NUCLEOTIDE SEQUENCE</scope>
    <source>
        <strain evidence="2">SDUM040014</strain>
    </source>
</reference>
<keyword evidence="1" id="KW-0812">Transmembrane</keyword>
<organism evidence="2 3">
    <name type="scientific">Gilvimarinus algae</name>
    <dbReference type="NCBI Taxonomy" id="3058037"/>
    <lineage>
        <taxon>Bacteria</taxon>
        <taxon>Pseudomonadati</taxon>
        <taxon>Pseudomonadota</taxon>
        <taxon>Gammaproteobacteria</taxon>
        <taxon>Cellvibrionales</taxon>
        <taxon>Cellvibrionaceae</taxon>
        <taxon>Gilvimarinus</taxon>
    </lineage>
</organism>
<dbReference type="Proteomes" id="UP001168380">
    <property type="component" value="Unassembled WGS sequence"/>
</dbReference>
<evidence type="ECO:0000313" key="3">
    <source>
        <dbReference type="Proteomes" id="UP001168380"/>
    </source>
</evidence>
<protein>
    <submittedName>
        <fullName evidence="2">Uncharacterized protein</fullName>
    </submittedName>
</protein>
<sequence length="87" mass="9124">MLSWWMIAPASAVIGALCGFISRSVLSGILAAAIPWLALLVALVYSVYFVPYGGGGAVFWPLAQLFGGSLAAASGYAGFTLLKWLKR</sequence>
<keyword evidence="3" id="KW-1185">Reference proteome</keyword>
<name>A0ABT8TG46_9GAMM</name>
<keyword evidence="1" id="KW-1133">Transmembrane helix</keyword>
<comment type="caution">
    <text evidence="2">The sequence shown here is derived from an EMBL/GenBank/DDBJ whole genome shotgun (WGS) entry which is preliminary data.</text>
</comment>
<feature type="transmembrane region" description="Helical" evidence="1">
    <location>
        <begin position="62"/>
        <end position="82"/>
    </location>
</feature>
<proteinExistence type="predicted"/>
<keyword evidence="1" id="KW-0472">Membrane</keyword>
<evidence type="ECO:0000256" key="1">
    <source>
        <dbReference type="SAM" id="Phobius"/>
    </source>
</evidence>
<gene>
    <name evidence="2" type="ORF">QWI16_12830</name>
</gene>
<dbReference type="EMBL" id="JAULRT010000060">
    <property type="protein sequence ID" value="MDO3383056.1"/>
    <property type="molecule type" value="Genomic_DNA"/>
</dbReference>